<feature type="transmembrane region" description="Helical" evidence="1">
    <location>
        <begin position="235"/>
        <end position="254"/>
    </location>
</feature>
<evidence type="ECO:0000313" key="3">
    <source>
        <dbReference type="EMBL" id="CAL4987563.1"/>
    </source>
</evidence>
<gene>
    <name evidence="3" type="ORF">URODEC1_LOCUS58867</name>
</gene>
<organism evidence="3 4">
    <name type="scientific">Urochloa decumbens</name>
    <dbReference type="NCBI Taxonomy" id="240449"/>
    <lineage>
        <taxon>Eukaryota</taxon>
        <taxon>Viridiplantae</taxon>
        <taxon>Streptophyta</taxon>
        <taxon>Embryophyta</taxon>
        <taxon>Tracheophyta</taxon>
        <taxon>Spermatophyta</taxon>
        <taxon>Magnoliopsida</taxon>
        <taxon>Liliopsida</taxon>
        <taxon>Poales</taxon>
        <taxon>Poaceae</taxon>
        <taxon>PACMAD clade</taxon>
        <taxon>Panicoideae</taxon>
        <taxon>Panicodae</taxon>
        <taxon>Paniceae</taxon>
        <taxon>Melinidinae</taxon>
        <taxon>Urochloa</taxon>
    </lineage>
</organism>
<feature type="transmembrane region" description="Helical" evidence="1">
    <location>
        <begin position="854"/>
        <end position="875"/>
    </location>
</feature>
<dbReference type="AlphaFoldDB" id="A0ABC9AYQ6"/>
<protein>
    <recommendedName>
        <fullName evidence="2">PGG domain-containing protein</fullName>
    </recommendedName>
</protein>
<evidence type="ECO:0000313" key="4">
    <source>
        <dbReference type="Proteomes" id="UP001497457"/>
    </source>
</evidence>
<sequence>MDSDPEKRPITQRILETLDEIECIYGFIETDICASFVHVGIRTDSCPSYSIIIPETYHVVGKIEPAPAPATTPMVISSFRKIRKYVLLLATLDASSTYLAAMSPPGGLWLDNDGAHLAGDPVLQVTYPLRYMVFFCSNVTAFAASIIAVTLLLVQSLSRHRWWLRTLQSAMVVDQLGLMGAYAAGSCRDMVMSAYVPLVAIIASSYVLVFALHVLRTRDVGRSVVPQLPQTVESARKDMLIFATLVVTVTYQVGLRTPGGFLLSDSQLGNDHHLAGDPMLLAHNPSRFMEFFYFNSTAFVASLVIIMHLMSKTATCYGFQSCALWVCTAAALIGLMGAVSFAAPRSIKIPIYVIALMAAIILYISLQVPVLLCRPVENYWVHSVQETMQKFLKLDQSDSQDEHVHAAYDPKTLIADQLLQKSRMCLLLFGIVAASVTYQAGLNPPGGFWQTNATNGLHYYLAGDPILHITYPQRYLVFFICNTTAFVASLVILILLSNIFSAQGIKYRALRVAMTMDLLGLIGAYAAGIDRKAFKSVYASVLLVSVFLYVSIHVLMFMLQIFPNHATWREMVKENLEKFVPKLFELQTEEEDADQKWKLEKTRRLMLLVNILSTGVSYQSGMSPPGGFWQENKTGHIVGNAVLSDPDFFYGITAVFLLSLHLIIQLVNRRLSATGKQSHTLMRCVNIGQTGLMIAFGTASCRKVSSSVFFFVLLFAVDLGITHQQVILVEPKWVQHLRLRLLSLINLLEEESSVILHHTTAVGGPRDLSGEKFPKYLLLLASFAAAVTYEATMNPPGGLWDDGQTDHMAGDPVLLSSYPRRYKAFFYCNLTSFVASLVVIVLLLIKCVRKAKPAILAVQTAIILNLFGLMGAYAAGSCRTVGTSAYFLALAMGVSAYIVFLSKRCCKMAEKSHG</sequence>
<dbReference type="EMBL" id="OZ075133">
    <property type="protein sequence ID" value="CAL4987563.1"/>
    <property type="molecule type" value="Genomic_DNA"/>
</dbReference>
<feature type="transmembrane region" description="Helical" evidence="1">
    <location>
        <begin position="195"/>
        <end position="215"/>
    </location>
</feature>
<keyword evidence="1" id="KW-0472">Membrane</keyword>
<feature type="domain" description="PGG" evidence="2">
    <location>
        <begin position="775"/>
        <end position="879"/>
    </location>
</feature>
<feature type="transmembrane region" description="Helical" evidence="1">
    <location>
        <begin position="776"/>
        <end position="792"/>
    </location>
</feature>
<feature type="transmembrane region" description="Helical" evidence="1">
    <location>
        <begin position="648"/>
        <end position="668"/>
    </location>
</feature>
<feature type="transmembrane region" description="Helical" evidence="1">
    <location>
        <begin position="541"/>
        <end position="562"/>
    </location>
</feature>
<feature type="transmembrane region" description="Helical" evidence="1">
    <location>
        <begin position="322"/>
        <end position="343"/>
    </location>
</feature>
<evidence type="ECO:0000256" key="1">
    <source>
        <dbReference type="SAM" id="Phobius"/>
    </source>
</evidence>
<keyword evidence="1" id="KW-0812">Transmembrane</keyword>
<feature type="domain" description="PGG" evidence="2">
    <location>
        <begin position="232"/>
        <end position="338"/>
    </location>
</feature>
<evidence type="ECO:0000259" key="2">
    <source>
        <dbReference type="Pfam" id="PF13962"/>
    </source>
</evidence>
<dbReference type="InterPro" id="IPR026961">
    <property type="entry name" value="PGG_dom"/>
</dbReference>
<dbReference type="Proteomes" id="UP001497457">
    <property type="component" value="Chromosome 23rd"/>
</dbReference>
<dbReference type="Pfam" id="PF13962">
    <property type="entry name" value="PGG"/>
    <property type="match status" value="5"/>
</dbReference>
<feature type="transmembrane region" description="Helical" evidence="1">
    <location>
        <begin position="131"/>
        <end position="154"/>
    </location>
</feature>
<feature type="transmembrane region" description="Helical" evidence="1">
    <location>
        <begin position="291"/>
        <end position="310"/>
    </location>
</feature>
<feature type="transmembrane region" description="Helical" evidence="1">
    <location>
        <begin position="881"/>
        <end position="901"/>
    </location>
</feature>
<feature type="transmembrane region" description="Helical" evidence="1">
    <location>
        <begin position="349"/>
        <end position="372"/>
    </location>
</feature>
<dbReference type="PANTHER" id="PTHR24177">
    <property type="entry name" value="CASKIN"/>
    <property type="match status" value="1"/>
</dbReference>
<reference evidence="3 4" key="2">
    <citation type="submission" date="2024-10" db="EMBL/GenBank/DDBJ databases">
        <authorList>
            <person name="Ryan C."/>
        </authorList>
    </citation>
    <scope>NUCLEOTIDE SEQUENCE [LARGE SCALE GENOMIC DNA]</scope>
</reference>
<accession>A0ABC9AYQ6</accession>
<feature type="domain" description="PGG" evidence="2">
    <location>
        <begin position="598"/>
        <end position="702"/>
    </location>
</feature>
<proteinExistence type="predicted"/>
<dbReference type="PANTHER" id="PTHR24177:SF432">
    <property type="entry name" value="OS06G0286146 PROTEIN"/>
    <property type="match status" value="1"/>
</dbReference>
<feature type="transmembrane region" description="Helical" evidence="1">
    <location>
        <begin position="824"/>
        <end position="845"/>
    </location>
</feature>
<feature type="transmembrane region" description="Helical" evidence="1">
    <location>
        <begin position="424"/>
        <end position="442"/>
    </location>
</feature>
<keyword evidence="4" id="KW-1185">Reference proteome</keyword>
<feature type="transmembrane region" description="Helical" evidence="1">
    <location>
        <begin position="475"/>
        <end position="497"/>
    </location>
</feature>
<keyword evidence="1" id="KW-1133">Transmembrane helix</keyword>
<feature type="transmembrane region" description="Helical" evidence="1">
    <location>
        <begin position="605"/>
        <end position="622"/>
    </location>
</feature>
<feature type="transmembrane region" description="Helical" evidence="1">
    <location>
        <begin position="509"/>
        <end position="529"/>
    </location>
</feature>
<feature type="domain" description="PGG" evidence="2">
    <location>
        <begin position="79"/>
        <end position="188"/>
    </location>
</feature>
<feature type="domain" description="PGG" evidence="2">
    <location>
        <begin position="419"/>
        <end position="529"/>
    </location>
</feature>
<name>A0ABC9AYQ6_9POAL</name>
<reference evidence="4" key="1">
    <citation type="submission" date="2024-06" db="EMBL/GenBank/DDBJ databases">
        <authorList>
            <person name="Ryan C."/>
        </authorList>
    </citation>
    <scope>NUCLEOTIDE SEQUENCE [LARGE SCALE GENOMIC DNA]</scope>
</reference>